<dbReference type="PROSITE" id="PS50110">
    <property type="entry name" value="RESPONSE_REGULATORY"/>
    <property type="match status" value="1"/>
</dbReference>
<dbReference type="InterPro" id="IPR001789">
    <property type="entry name" value="Sig_transdc_resp-reg_receiver"/>
</dbReference>
<accession>A0A0F9ECT5</accession>
<dbReference type="SUPFAM" id="SSF55874">
    <property type="entry name" value="ATPase domain of HSP90 chaperone/DNA topoisomerase II/histidine kinase"/>
    <property type="match status" value="1"/>
</dbReference>
<reference evidence="7" key="1">
    <citation type="journal article" date="2015" name="Nature">
        <title>Complex archaea that bridge the gap between prokaryotes and eukaryotes.</title>
        <authorList>
            <person name="Spang A."/>
            <person name="Saw J.H."/>
            <person name="Jorgensen S.L."/>
            <person name="Zaremba-Niedzwiedzka K."/>
            <person name="Martijn J."/>
            <person name="Lind A.E."/>
            <person name="van Eijk R."/>
            <person name="Schleper C."/>
            <person name="Guy L."/>
            <person name="Ettema T.J."/>
        </authorList>
    </citation>
    <scope>NUCLEOTIDE SEQUENCE</scope>
</reference>
<name>A0A0F9ECT5_9ZZZZ</name>
<dbReference type="GO" id="GO:0000155">
    <property type="term" value="F:phosphorelay sensor kinase activity"/>
    <property type="evidence" value="ECO:0007669"/>
    <property type="project" value="InterPro"/>
</dbReference>
<dbReference type="InterPro" id="IPR000014">
    <property type="entry name" value="PAS"/>
</dbReference>
<feature type="non-terminal residue" evidence="7">
    <location>
        <position position="506"/>
    </location>
</feature>
<dbReference type="Gene3D" id="3.30.450.20">
    <property type="entry name" value="PAS domain"/>
    <property type="match status" value="1"/>
</dbReference>
<dbReference type="SMART" id="SM00387">
    <property type="entry name" value="HATPase_c"/>
    <property type="match status" value="1"/>
</dbReference>
<dbReference type="InterPro" id="IPR004358">
    <property type="entry name" value="Sig_transdc_His_kin-like_C"/>
</dbReference>
<dbReference type="Gene3D" id="3.40.50.2300">
    <property type="match status" value="1"/>
</dbReference>
<proteinExistence type="predicted"/>
<dbReference type="NCBIfam" id="TIGR00229">
    <property type="entry name" value="sensory_box"/>
    <property type="match status" value="1"/>
</dbReference>
<dbReference type="PANTHER" id="PTHR43065">
    <property type="entry name" value="SENSOR HISTIDINE KINASE"/>
    <property type="match status" value="1"/>
</dbReference>
<comment type="caution">
    <text evidence="7">The sequence shown here is derived from an EMBL/GenBank/DDBJ whole genome shotgun (WGS) entry which is preliminary data.</text>
</comment>
<dbReference type="SUPFAM" id="SSF47384">
    <property type="entry name" value="Homodimeric domain of signal transducing histidine kinase"/>
    <property type="match status" value="1"/>
</dbReference>
<gene>
    <name evidence="7" type="ORF">LCGC14_2441590</name>
</gene>
<dbReference type="Pfam" id="PF13426">
    <property type="entry name" value="PAS_9"/>
    <property type="match status" value="1"/>
</dbReference>
<dbReference type="PROSITE" id="PS50109">
    <property type="entry name" value="HIS_KIN"/>
    <property type="match status" value="1"/>
</dbReference>
<dbReference type="PRINTS" id="PR00344">
    <property type="entry name" value="BCTRLSENSOR"/>
</dbReference>
<keyword evidence="2" id="KW-0175">Coiled coil</keyword>
<dbReference type="InterPro" id="IPR000700">
    <property type="entry name" value="PAS-assoc_C"/>
</dbReference>
<feature type="domain" description="PAC" evidence="6">
    <location>
        <begin position="102"/>
        <end position="154"/>
    </location>
</feature>
<evidence type="ECO:0008006" key="8">
    <source>
        <dbReference type="Google" id="ProtNLM"/>
    </source>
</evidence>
<dbReference type="Pfam" id="PF02518">
    <property type="entry name" value="HATPase_c"/>
    <property type="match status" value="1"/>
</dbReference>
<keyword evidence="1" id="KW-0597">Phosphoprotein</keyword>
<dbReference type="SMART" id="SM00388">
    <property type="entry name" value="HisKA"/>
    <property type="match status" value="1"/>
</dbReference>
<evidence type="ECO:0000259" key="5">
    <source>
        <dbReference type="PROSITE" id="PS50112"/>
    </source>
</evidence>
<dbReference type="InterPro" id="IPR036097">
    <property type="entry name" value="HisK_dim/P_sf"/>
</dbReference>
<feature type="coiled-coil region" evidence="2">
    <location>
        <begin position="138"/>
        <end position="168"/>
    </location>
</feature>
<evidence type="ECO:0000259" key="6">
    <source>
        <dbReference type="PROSITE" id="PS50113"/>
    </source>
</evidence>
<dbReference type="CDD" id="cd00082">
    <property type="entry name" value="HisKA"/>
    <property type="match status" value="1"/>
</dbReference>
<dbReference type="CDD" id="cd00130">
    <property type="entry name" value="PAS"/>
    <property type="match status" value="1"/>
</dbReference>
<dbReference type="InterPro" id="IPR001610">
    <property type="entry name" value="PAC"/>
</dbReference>
<evidence type="ECO:0000259" key="4">
    <source>
        <dbReference type="PROSITE" id="PS50110"/>
    </source>
</evidence>
<sequence>MELGVFLFRPLIRNRADFKQAEETLKKSEVWIRNIFKSLKEAVFVITPDRIFLDMNEAAQEMFGYTKEELVNRPSAIVHIDHEQYLEFGKKMEEVINKGEITNFQFKMRRKNGEIFPSEHTASLMVDNEGKPIGIVSVVRDLSEQKKIEEEKEKLQAQLQQAHKMEAIATLAGGIAHEFNNALTGVVGNIELLEMRLPDNKIVTEHTEAMKSSSHRMANLTSQLLAYARGGSYQAKTISLSDFVEETLPVIIPNIGPSIRIDTDLPRDIFKVNVDSAQMQMVLSAVVSNSSEALGGDGRIRVITSNEEIDAEFAKSQPGLRPGRYVCLTVEDDGEGMDEETVNKIFDPFYTTKFMGRGLGMAAAYGIIRNHGGWISVDSEQYKGTVVRIYLPAIEAEKKVKKEIITEPKLDIAEGEGTVLIIEDEEMVMNVTRAVLVRLGYHILEAKTGKEAIEIAKTFDGQIDLALLDIKLPDIQGDKVYPLIMKARPNLKVIVCSGYSIDTAQG</sequence>
<dbReference type="PROSITE" id="PS50113">
    <property type="entry name" value="PAC"/>
    <property type="match status" value="1"/>
</dbReference>
<dbReference type="InterPro" id="IPR005467">
    <property type="entry name" value="His_kinase_dom"/>
</dbReference>
<evidence type="ECO:0000313" key="7">
    <source>
        <dbReference type="EMBL" id="KKL21823.1"/>
    </source>
</evidence>
<organism evidence="7">
    <name type="scientific">marine sediment metagenome</name>
    <dbReference type="NCBI Taxonomy" id="412755"/>
    <lineage>
        <taxon>unclassified sequences</taxon>
        <taxon>metagenomes</taxon>
        <taxon>ecological metagenomes</taxon>
    </lineage>
</organism>
<dbReference type="InterPro" id="IPR003661">
    <property type="entry name" value="HisK_dim/P_dom"/>
</dbReference>
<dbReference type="Pfam" id="PF00512">
    <property type="entry name" value="HisKA"/>
    <property type="match status" value="1"/>
</dbReference>
<feature type="domain" description="PAS" evidence="5">
    <location>
        <begin position="28"/>
        <end position="99"/>
    </location>
</feature>
<evidence type="ECO:0000259" key="3">
    <source>
        <dbReference type="PROSITE" id="PS50109"/>
    </source>
</evidence>
<feature type="domain" description="Response regulatory" evidence="4">
    <location>
        <begin position="418"/>
        <end position="506"/>
    </location>
</feature>
<protein>
    <recommendedName>
        <fullName evidence="8">Histidine kinase</fullName>
    </recommendedName>
</protein>
<feature type="domain" description="Histidine kinase" evidence="3">
    <location>
        <begin position="174"/>
        <end position="395"/>
    </location>
</feature>
<dbReference type="Pfam" id="PF00072">
    <property type="entry name" value="Response_reg"/>
    <property type="match status" value="1"/>
</dbReference>
<dbReference type="SMART" id="SM00086">
    <property type="entry name" value="PAC"/>
    <property type="match status" value="1"/>
</dbReference>
<dbReference type="SMART" id="SM00091">
    <property type="entry name" value="PAS"/>
    <property type="match status" value="1"/>
</dbReference>
<dbReference type="Gene3D" id="3.30.565.10">
    <property type="entry name" value="Histidine kinase-like ATPase, C-terminal domain"/>
    <property type="match status" value="1"/>
</dbReference>
<dbReference type="SUPFAM" id="SSF55785">
    <property type="entry name" value="PYP-like sensor domain (PAS domain)"/>
    <property type="match status" value="1"/>
</dbReference>
<dbReference type="SUPFAM" id="SSF52172">
    <property type="entry name" value="CheY-like"/>
    <property type="match status" value="1"/>
</dbReference>
<dbReference type="InterPro" id="IPR003594">
    <property type="entry name" value="HATPase_dom"/>
</dbReference>
<dbReference type="Gene3D" id="1.10.287.130">
    <property type="match status" value="1"/>
</dbReference>
<evidence type="ECO:0000256" key="2">
    <source>
        <dbReference type="SAM" id="Coils"/>
    </source>
</evidence>
<dbReference type="PROSITE" id="PS50112">
    <property type="entry name" value="PAS"/>
    <property type="match status" value="1"/>
</dbReference>
<dbReference type="EMBL" id="LAZR01037586">
    <property type="protein sequence ID" value="KKL21823.1"/>
    <property type="molecule type" value="Genomic_DNA"/>
</dbReference>
<dbReference type="InterPro" id="IPR035965">
    <property type="entry name" value="PAS-like_dom_sf"/>
</dbReference>
<evidence type="ECO:0000256" key="1">
    <source>
        <dbReference type="ARBA" id="ARBA00022553"/>
    </source>
</evidence>
<dbReference type="InterPro" id="IPR011006">
    <property type="entry name" value="CheY-like_superfamily"/>
</dbReference>
<dbReference type="SMART" id="SM00448">
    <property type="entry name" value="REC"/>
    <property type="match status" value="1"/>
</dbReference>
<dbReference type="PANTHER" id="PTHR43065:SF42">
    <property type="entry name" value="TWO-COMPONENT SENSOR PPRA"/>
    <property type="match status" value="1"/>
</dbReference>
<dbReference type="AlphaFoldDB" id="A0A0F9ECT5"/>
<dbReference type="InterPro" id="IPR036890">
    <property type="entry name" value="HATPase_C_sf"/>
</dbReference>